<dbReference type="InterPro" id="IPR049509">
    <property type="entry name" value="DyP_N"/>
</dbReference>
<accession>A0A0D7AER4</accession>
<gene>
    <name evidence="2" type="ORF">FISHEDRAFT_57906</name>
</gene>
<evidence type="ECO:0000259" key="1">
    <source>
        <dbReference type="Pfam" id="PF21105"/>
    </source>
</evidence>
<evidence type="ECO:0000313" key="2">
    <source>
        <dbReference type="EMBL" id="KIY49624.1"/>
    </source>
</evidence>
<reference evidence="2 3" key="1">
    <citation type="journal article" date="2015" name="Fungal Genet. Biol.">
        <title>Evolution of novel wood decay mechanisms in Agaricales revealed by the genome sequences of Fistulina hepatica and Cylindrobasidium torrendii.</title>
        <authorList>
            <person name="Floudas D."/>
            <person name="Held B.W."/>
            <person name="Riley R."/>
            <person name="Nagy L.G."/>
            <person name="Koehler G."/>
            <person name="Ransdell A.S."/>
            <person name="Younus H."/>
            <person name="Chow J."/>
            <person name="Chiniquy J."/>
            <person name="Lipzen A."/>
            <person name="Tritt A."/>
            <person name="Sun H."/>
            <person name="Haridas S."/>
            <person name="LaButti K."/>
            <person name="Ohm R.A."/>
            <person name="Kues U."/>
            <person name="Blanchette R.A."/>
            <person name="Grigoriev I.V."/>
            <person name="Minto R.E."/>
            <person name="Hibbett D.S."/>
        </authorList>
    </citation>
    <scope>NUCLEOTIDE SEQUENCE [LARGE SCALE GENOMIC DNA]</scope>
    <source>
        <strain evidence="2 3">ATCC 64428</strain>
    </source>
</reference>
<feature type="domain" description="DyP dimeric alpha+beta barrel" evidence="1">
    <location>
        <begin position="37"/>
        <end position="114"/>
    </location>
</feature>
<dbReference type="InterPro" id="IPR011008">
    <property type="entry name" value="Dimeric_a/b-barrel"/>
</dbReference>
<evidence type="ECO:0000313" key="3">
    <source>
        <dbReference type="Proteomes" id="UP000054144"/>
    </source>
</evidence>
<dbReference type="Proteomes" id="UP000054144">
    <property type="component" value="Unassembled WGS sequence"/>
</dbReference>
<dbReference type="OrthoDB" id="3207336at2759"/>
<protein>
    <recommendedName>
        <fullName evidence="1">DyP dimeric alpha+beta barrel domain-containing protein</fullName>
    </recommendedName>
</protein>
<organism evidence="2 3">
    <name type="scientific">Fistulina hepatica ATCC 64428</name>
    <dbReference type="NCBI Taxonomy" id="1128425"/>
    <lineage>
        <taxon>Eukaryota</taxon>
        <taxon>Fungi</taxon>
        <taxon>Dikarya</taxon>
        <taxon>Basidiomycota</taxon>
        <taxon>Agaricomycotina</taxon>
        <taxon>Agaricomycetes</taxon>
        <taxon>Agaricomycetidae</taxon>
        <taxon>Agaricales</taxon>
        <taxon>Fistulinaceae</taxon>
        <taxon>Fistulina</taxon>
    </lineage>
</organism>
<proteinExistence type="predicted"/>
<sequence>MTTLDLTNVQGDILLALFRSSSLPLAQDVPIKPGSFKDELVPVVGINIAFSQFGLTKPGFTDDIGDPAFKKGRLAGAEDLKDDLDKWNAVFEKDTSFVVVITGDSHFSIDKEEQYFPSPATWTDANPEPLPVRPGVVLLGRDGDGLETPRTRPAWAHDGSFLIFRCLLSMSSSMSLENRRIIRHGVAFWPEIIKGEARSKKTAHARGLLVVYTNLASWTASRNSANAVRVMSGVNCEDPSKNTPLPQEWVITKGGEYSSSPLIKSLKERKSLGIVTQNRRVAASSIYLTLYRPERTFSVVDKHA</sequence>
<name>A0A0D7AER4_9AGAR</name>
<dbReference type="EMBL" id="KN881721">
    <property type="protein sequence ID" value="KIY49624.1"/>
    <property type="molecule type" value="Genomic_DNA"/>
</dbReference>
<dbReference type="SUPFAM" id="SSF54909">
    <property type="entry name" value="Dimeric alpha+beta barrel"/>
    <property type="match status" value="1"/>
</dbReference>
<keyword evidence="3" id="KW-1185">Reference proteome</keyword>
<dbReference type="Pfam" id="PF21105">
    <property type="entry name" value="DyP_N"/>
    <property type="match status" value="1"/>
</dbReference>
<dbReference type="AlphaFoldDB" id="A0A0D7AER4"/>